<evidence type="ECO:0000313" key="7">
    <source>
        <dbReference type="Proteomes" id="UP000255509"/>
    </source>
</evidence>
<dbReference type="Proteomes" id="UP000255509">
    <property type="component" value="Unassembled WGS sequence"/>
</dbReference>
<reference evidence="6 7" key="1">
    <citation type="submission" date="2018-06" db="EMBL/GenBank/DDBJ databases">
        <authorList>
            <consortium name="Pathogen Informatics"/>
            <person name="Doyle S."/>
        </authorList>
    </citation>
    <scope>NUCLEOTIDE SEQUENCE [LARGE SCALE GENOMIC DNA]</scope>
    <source>
        <strain evidence="6 7">NCTC8258</strain>
    </source>
</reference>
<evidence type="ECO:0000256" key="4">
    <source>
        <dbReference type="ARBA" id="ARBA00022989"/>
    </source>
</evidence>
<comment type="subcellular location">
    <subcellularLocation>
        <location evidence="1">Membrane</location>
        <topology evidence="1">Multi-pass membrane protein</topology>
    </subcellularLocation>
</comment>
<dbReference type="AlphaFoldDB" id="A0A379WEU8"/>
<keyword evidence="4" id="KW-1133">Transmembrane helix</keyword>
<gene>
    <name evidence="6" type="primary">ybbW_3</name>
    <name evidence="6" type="ORF">NCTC8258_04987</name>
</gene>
<keyword evidence="5" id="KW-0472">Membrane</keyword>
<organism evidence="6 7">
    <name type="scientific">Salmonella enterica I</name>
    <dbReference type="NCBI Taxonomy" id="59201"/>
    <lineage>
        <taxon>Bacteria</taxon>
        <taxon>Pseudomonadati</taxon>
        <taxon>Pseudomonadota</taxon>
        <taxon>Gammaproteobacteria</taxon>
        <taxon>Enterobacterales</taxon>
        <taxon>Enterobacteriaceae</taxon>
        <taxon>Salmonella</taxon>
    </lineage>
</organism>
<dbReference type="EMBL" id="UGXS01000004">
    <property type="protein sequence ID" value="SUH17201.1"/>
    <property type="molecule type" value="Genomic_DNA"/>
</dbReference>
<accession>A0A379WEU8</accession>
<evidence type="ECO:0000256" key="2">
    <source>
        <dbReference type="ARBA" id="ARBA00008974"/>
    </source>
</evidence>
<protein>
    <submittedName>
        <fullName evidence="6">Allantoin permease</fullName>
    </submittedName>
</protein>
<dbReference type="GO" id="GO:0016020">
    <property type="term" value="C:membrane"/>
    <property type="evidence" value="ECO:0007669"/>
    <property type="project" value="UniProtKB-SubCell"/>
</dbReference>
<name>A0A379WEU8_SALET</name>
<evidence type="ECO:0000256" key="3">
    <source>
        <dbReference type="ARBA" id="ARBA00022692"/>
    </source>
</evidence>
<evidence type="ECO:0000256" key="1">
    <source>
        <dbReference type="ARBA" id="ARBA00004141"/>
    </source>
</evidence>
<evidence type="ECO:0000256" key="5">
    <source>
        <dbReference type="ARBA" id="ARBA00023136"/>
    </source>
</evidence>
<keyword evidence="3" id="KW-0812">Transmembrane</keyword>
<sequence>MEHQRELYQQRGYSEDLLPKTETQRNWKAFNYFTLWMGSVHNVPNYVMVGGFLYWGYQHLISCWPLLSAHYLLRRRW</sequence>
<dbReference type="Pfam" id="PF02133">
    <property type="entry name" value="Transp_cyt_pur"/>
    <property type="match status" value="1"/>
</dbReference>
<proteinExistence type="inferred from homology"/>
<evidence type="ECO:0000313" key="6">
    <source>
        <dbReference type="EMBL" id="SUH17201.1"/>
    </source>
</evidence>
<dbReference type="Gene3D" id="1.10.4160.10">
    <property type="entry name" value="Hydantoin permease"/>
    <property type="match status" value="1"/>
</dbReference>
<dbReference type="GO" id="GO:0022857">
    <property type="term" value="F:transmembrane transporter activity"/>
    <property type="evidence" value="ECO:0007669"/>
    <property type="project" value="InterPro"/>
</dbReference>
<comment type="similarity">
    <text evidence="2">Belongs to the purine-cytosine permease (2.A.39) family.</text>
</comment>
<dbReference type="InterPro" id="IPR001248">
    <property type="entry name" value="Pur-cyt_permease"/>
</dbReference>